<dbReference type="RefSeq" id="WP_076560894.1">
    <property type="nucleotide sequence ID" value="NZ_CP033929.1"/>
</dbReference>
<gene>
    <name evidence="2" type="ORF">NCTC13560_00210</name>
    <name evidence="1" type="ORF">SAMN05421682_106230</name>
</gene>
<dbReference type="AlphaFoldDB" id="A0A381F4L4"/>
<evidence type="ECO:0000313" key="4">
    <source>
        <dbReference type="Proteomes" id="UP000255231"/>
    </source>
</evidence>
<accession>A0A381F4L4</accession>
<organism evidence="2 4">
    <name type="scientific">Chryseobacterium indoltheticum</name>
    <dbReference type="NCBI Taxonomy" id="254"/>
    <lineage>
        <taxon>Bacteria</taxon>
        <taxon>Pseudomonadati</taxon>
        <taxon>Bacteroidota</taxon>
        <taxon>Flavobacteriia</taxon>
        <taxon>Flavobacteriales</taxon>
        <taxon>Weeksellaceae</taxon>
        <taxon>Chryseobacterium group</taxon>
        <taxon>Chryseobacterium</taxon>
    </lineage>
</organism>
<evidence type="ECO:0000313" key="1">
    <source>
        <dbReference type="EMBL" id="SIQ60888.1"/>
    </source>
</evidence>
<sequence length="149" mass="16983">MKISKLDRFTKTPDYREIFALANRADISNDVIHHLIEKGSDFAYLFEKELINAPKSLRAIPKGNINKILHLSDIRIAWNEVYSHIDELKILNMINDAGIKTRIVDFAAKTDVFIARSLDDIARAELNAGRQLTENEIGTITNNLKHLLN</sequence>
<dbReference type="EMBL" id="FTMF01000006">
    <property type="protein sequence ID" value="SIQ60888.1"/>
    <property type="molecule type" value="Genomic_DNA"/>
</dbReference>
<dbReference type="Proteomes" id="UP000185725">
    <property type="component" value="Unassembled WGS sequence"/>
</dbReference>
<evidence type="ECO:0000313" key="3">
    <source>
        <dbReference type="Proteomes" id="UP000185725"/>
    </source>
</evidence>
<keyword evidence="3" id="KW-1185">Reference proteome</keyword>
<evidence type="ECO:0000313" key="2">
    <source>
        <dbReference type="EMBL" id="SUX41413.1"/>
    </source>
</evidence>
<proteinExistence type="predicted"/>
<reference evidence="2 4" key="2">
    <citation type="submission" date="2018-06" db="EMBL/GenBank/DDBJ databases">
        <authorList>
            <consortium name="Pathogen Informatics"/>
            <person name="Doyle S."/>
        </authorList>
    </citation>
    <scope>NUCLEOTIDE SEQUENCE [LARGE SCALE GENOMIC DNA]</scope>
    <source>
        <strain evidence="2 4">NCTC13560</strain>
    </source>
</reference>
<protein>
    <submittedName>
        <fullName evidence="2">Uncharacterized protein</fullName>
    </submittedName>
</protein>
<dbReference type="EMBL" id="UFVS01000001">
    <property type="protein sequence ID" value="SUX41413.1"/>
    <property type="molecule type" value="Genomic_DNA"/>
</dbReference>
<name>A0A381F4L4_9FLAO</name>
<reference evidence="1 3" key="1">
    <citation type="submission" date="2017-01" db="EMBL/GenBank/DDBJ databases">
        <authorList>
            <person name="Varghese N."/>
            <person name="Submissions S."/>
        </authorList>
    </citation>
    <scope>NUCLEOTIDE SEQUENCE [LARGE SCALE GENOMIC DNA]</scope>
    <source>
        <strain evidence="1 3">ATCC 27950</strain>
    </source>
</reference>
<dbReference type="KEGG" id="cil:EG358_14825"/>
<dbReference type="GeneID" id="303674982"/>
<dbReference type="Proteomes" id="UP000255231">
    <property type="component" value="Unassembled WGS sequence"/>
</dbReference>
<dbReference type="OrthoDB" id="603864at2"/>